<dbReference type="EMBL" id="BQKE01000001">
    <property type="protein sequence ID" value="GJM59777.1"/>
    <property type="molecule type" value="Genomic_DNA"/>
</dbReference>
<dbReference type="CDD" id="cd13403">
    <property type="entry name" value="MLTF-like"/>
    <property type="match status" value="1"/>
</dbReference>
<dbReference type="InterPro" id="IPR001638">
    <property type="entry name" value="Solute-binding_3/MltF_N"/>
</dbReference>
<gene>
    <name evidence="5" type="ORF">PEDI_03290</name>
</gene>
<proteinExistence type="predicted"/>
<dbReference type="PANTHER" id="PTHR35936">
    <property type="entry name" value="MEMBRANE-BOUND LYTIC MUREIN TRANSGLYCOSYLASE F"/>
    <property type="match status" value="1"/>
</dbReference>
<dbReference type="InterPro" id="IPR023346">
    <property type="entry name" value="Lysozyme-like_dom_sf"/>
</dbReference>
<dbReference type="CDD" id="cd01009">
    <property type="entry name" value="PBP2_YfhD_N"/>
    <property type="match status" value="1"/>
</dbReference>
<evidence type="ECO:0000313" key="5">
    <source>
        <dbReference type="EMBL" id="GJM59777.1"/>
    </source>
</evidence>
<sequence>MMMIPTACKQTNSDTSKTETLEQRLAKHAPMVDVDLDDIRDRGHLTAILFGNSTSFYLYKGTPRGYEYELLQSLSKSLDVDLKIRVTNSFEAALKMLNEGEGDIIAHNLTQTNERKMLVNFTGTMREEPPVLVQREVGRKNPTTPLSPTEFVVKRQQLAGKKVYVGRNTVFSNMLYELSLICKEPVQVQIVDKTAEELIREVAEGKIDYTISDAHIANSNAIYFGNLNTEVAIDAPQKLAWAMRKNSPELLSATNEWLRHIKTTFSFNGIYNRYYMDQRRFKMRNDSQFSTINGDRLSPYDEMIKKGAYNIRWDWRLLAAQIYQESLFDPQAKSWMGAQGLMQVMPNTAKFFGKNESDLYNPGENIAAGTEYLNWLNKFWARRIEDPKERIKFILASYNAGQGHVLDAQRLAKKYGKDPEKWEDNVEFYLLKKSEATFYKDPVVKSGYCRGREPVTYVKSILKRYDSYQQLIPS</sequence>
<evidence type="ECO:0000256" key="1">
    <source>
        <dbReference type="ARBA" id="ARBA00004339"/>
    </source>
</evidence>
<dbReference type="SMART" id="SM00062">
    <property type="entry name" value="PBPb"/>
    <property type="match status" value="1"/>
</dbReference>
<accession>A0AAN4VVJ6</accession>
<evidence type="ECO:0000313" key="6">
    <source>
        <dbReference type="Proteomes" id="UP001310022"/>
    </source>
</evidence>
<name>A0AAN4VVJ6_9BACT</name>
<dbReference type="AlphaFoldDB" id="A0AAN4VVJ6"/>
<feature type="domain" description="Solute-binding protein family 3/N-terminal" evidence="4">
    <location>
        <begin position="44"/>
        <end position="277"/>
    </location>
</feature>
<keyword evidence="2" id="KW-0732">Signal</keyword>
<dbReference type="Pfam" id="PF00497">
    <property type="entry name" value="SBP_bac_3"/>
    <property type="match status" value="1"/>
</dbReference>
<dbReference type="Pfam" id="PF01464">
    <property type="entry name" value="SLT"/>
    <property type="match status" value="1"/>
</dbReference>
<dbReference type="Gene3D" id="3.40.190.10">
    <property type="entry name" value="Periplasmic binding protein-like II"/>
    <property type="match status" value="2"/>
</dbReference>
<dbReference type="SUPFAM" id="SSF53850">
    <property type="entry name" value="Periplasmic binding protein-like II"/>
    <property type="match status" value="1"/>
</dbReference>
<comment type="caution">
    <text evidence="5">The sequence shown here is derived from an EMBL/GenBank/DDBJ whole genome shotgun (WGS) entry which is preliminary data.</text>
</comment>
<protein>
    <submittedName>
        <fullName evidence="5">Lytic transglycosylase F</fullName>
    </submittedName>
</protein>
<keyword evidence="6" id="KW-1185">Reference proteome</keyword>
<comment type="subcellular location">
    <subcellularLocation>
        <location evidence="1">Cell outer membrane</location>
        <topology evidence="1">Peripheral membrane protein</topology>
    </subcellularLocation>
</comment>
<reference evidence="5 6" key="1">
    <citation type="submission" date="2021-12" db="EMBL/GenBank/DDBJ databases">
        <title>Genome sequencing of bacteria with rrn-lacking chromosome and rrn-plasmid.</title>
        <authorList>
            <person name="Anda M."/>
            <person name="Iwasaki W."/>
        </authorList>
    </citation>
    <scope>NUCLEOTIDE SEQUENCE [LARGE SCALE GENOMIC DNA]</scope>
    <source>
        <strain evidence="5 6">NBRC 15940</strain>
    </source>
</reference>
<evidence type="ECO:0000256" key="2">
    <source>
        <dbReference type="ARBA" id="ARBA00022729"/>
    </source>
</evidence>
<dbReference type="InterPro" id="IPR008258">
    <property type="entry name" value="Transglycosylase_SLT_dom_1"/>
</dbReference>
<dbReference type="Gene3D" id="1.10.530.10">
    <property type="match status" value="1"/>
</dbReference>
<dbReference type="Proteomes" id="UP001310022">
    <property type="component" value="Unassembled WGS sequence"/>
</dbReference>
<evidence type="ECO:0000259" key="4">
    <source>
        <dbReference type="SMART" id="SM00062"/>
    </source>
</evidence>
<keyword evidence="3" id="KW-0472">Membrane</keyword>
<organism evidence="5 6">
    <name type="scientific">Persicobacter diffluens</name>
    <dbReference type="NCBI Taxonomy" id="981"/>
    <lineage>
        <taxon>Bacteria</taxon>
        <taxon>Pseudomonadati</taxon>
        <taxon>Bacteroidota</taxon>
        <taxon>Cytophagia</taxon>
        <taxon>Cytophagales</taxon>
        <taxon>Persicobacteraceae</taxon>
        <taxon>Persicobacter</taxon>
    </lineage>
</organism>
<keyword evidence="3" id="KW-0998">Cell outer membrane</keyword>
<dbReference type="GO" id="GO:0009279">
    <property type="term" value="C:cell outer membrane"/>
    <property type="evidence" value="ECO:0007669"/>
    <property type="project" value="UniProtKB-SubCell"/>
</dbReference>
<evidence type="ECO:0000256" key="3">
    <source>
        <dbReference type="ARBA" id="ARBA00023237"/>
    </source>
</evidence>
<dbReference type="SUPFAM" id="SSF53955">
    <property type="entry name" value="Lysozyme-like"/>
    <property type="match status" value="1"/>
</dbReference>